<sequence>MSPDAPSRVMLGLAVALLGWMSLQGALVRPKLAVDETGLTVRGLRREHHMAWHEVKVRLQSTRRLGRVVRTLELDWERGEDERLVVLTQLDLGADPQDVAEVLHALRP</sequence>
<organism evidence="2 3">
    <name type="scientific">Actinosynnema pretiosum subsp. pretiosum</name>
    <dbReference type="NCBI Taxonomy" id="103721"/>
    <lineage>
        <taxon>Bacteria</taxon>
        <taxon>Bacillati</taxon>
        <taxon>Actinomycetota</taxon>
        <taxon>Actinomycetes</taxon>
        <taxon>Pseudonocardiales</taxon>
        <taxon>Pseudonocardiaceae</taxon>
        <taxon>Actinosynnema</taxon>
    </lineage>
</organism>
<dbReference type="AlphaFoldDB" id="A0AA45R7F6"/>
<gene>
    <name evidence="2" type="ORF">KCV87_20395</name>
</gene>
<dbReference type="InterPro" id="IPR019692">
    <property type="entry name" value="CFP-6_PH"/>
</dbReference>
<name>A0AA45R7F6_9PSEU</name>
<protein>
    <submittedName>
        <fullName evidence="2">PH domain-containing protein</fullName>
    </submittedName>
</protein>
<evidence type="ECO:0000313" key="3">
    <source>
        <dbReference type="Proteomes" id="UP000677152"/>
    </source>
</evidence>
<dbReference type="EMBL" id="CP073249">
    <property type="protein sequence ID" value="QUF08056.1"/>
    <property type="molecule type" value="Genomic_DNA"/>
</dbReference>
<dbReference type="Pfam" id="PF10756">
    <property type="entry name" value="bPH_6"/>
    <property type="match status" value="1"/>
</dbReference>
<evidence type="ECO:0000259" key="1">
    <source>
        <dbReference type="Pfam" id="PF10756"/>
    </source>
</evidence>
<feature type="domain" description="Low molecular weight protein antigen 6 PH" evidence="1">
    <location>
        <begin position="29"/>
        <end position="107"/>
    </location>
</feature>
<reference evidence="2" key="1">
    <citation type="submission" date="2021-04" db="EMBL/GenBank/DDBJ databases">
        <title>Genomic sequence of Actinosynnema pretiosum subsp. pretiosum ATCC 31280 (C-14919).</title>
        <authorList>
            <person name="Bai L."/>
            <person name="Wang X."/>
            <person name="Xiao Y."/>
        </authorList>
    </citation>
    <scope>NUCLEOTIDE SEQUENCE</scope>
    <source>
        <strain evidence="2">ATCC 31280</strain>
    </source>
</reference>
<evidence type="ECO:0000313" key="2">
    <source>
        <dbReference type="EMBL" id="QUF08056.1"/>
    </source>
</evidence>
<accession>A0AA45R7F6</accession>
<dbReference type="Proteomes" id="UP000677152">
    <property type="component" value="Chromosome"/>
</dbReference>
<proteinExistence type="predicted"/>